<comment type="caution">
    <text evidence="2">The sequence shown here is derived from an EMBL/GenBank/DDBJ whole genome shotgun (WGS) entry which is preliminary data.</text>
</comment>
<accession>A0AAJ0MAX4</accession>
<reference evidence="2" key="1">
    <citation type="journal article" date="2023" name="Mol. Phylogenet. Evol.">
        <title>Genome-scale phylogeny and comparative genomics of the fungal order Sordariales.</title>
        <authorList>
            <person name="Hensen N."/>
            <person name="Bonometti L."/>
            <person name="Westerberg I."/>
            <person name="Brannstrom I.O."/>
            <person name="Guillou S."/>
            <person name="Cros-Aarteil S."/>
            <person name="Calhoun S."/>
            <person name="Haridas S."/>
            <person name="Kuo A."/>
            <person name="Mondo S."/>
            <person name="Pangilinan J."/>
            <person name="Riley R."/>
            <person name="LaButti K."/>
            <person name="Andreopoulos B."/>
            <person name="Lipzen A."/>
            <person name="Chen C."/>
            <person name="Yan M."/>
            <person name="Daum C."/>
            <person name="Ng V."/>
            <person name="Clum A."/>
            <person name="Steindorff A."/>
            <person name="Ohm R.A."/>
            <person name="Martin F."/>
            <person name="Silar P."/>
            <person name="Natvig D.O."/>
            <person name="Lalanne C."/>
            <person name="Gautier V."/>
            <person name="Ament-Velasquez S.L."/>
            <person name="Kruys A."/>
            <person name="Hutchinson M.I."/>
            <person name="Powell A.J."/>
            <person name="Barry K."/>
            <person name="Miller A.N."/>
            <person name="Grigoriev I.V."/>
            <person name="Debuchy R."/>
            <person name="Gladieux P."/>
            <person name="Hiltunen Thoren M."/>
            <person name="Johannesson H."/>
        </authorList>
    </citation>
    <scope>NUCLEOTIDE SEQUENCE</scope>
    <source>
        <strain evidence="2">CBS 955.72</strain>
    </source>
</reference>
<name>A0AAJ0MAX4_9PEZI</name>
<organism evidence="2 3">
    <name type="scientific">Lasiosphaeria hispida</name>
    <dbReference type="NCBI Taxonomy" id="260671"/>
    <lineage>
        <taxon>Eukaryota</taxon>
        <taxon>Fungi</taxon>
        <taxon>Dikarya</taxon>
        <taxon>Ascomycota</taxon>
        <taxon>Pezizomycotina</taxon>
        <taxon>Sordariomycetes</taxon>
        <taxon>Sordariomycetidae</taxon>
        <taxon>Sordariales</taxon>
        <taxon>Lasiosphaeriaceae</taxon>
        <taxon>Lasiosphaeria</taxon>
    </lineage>
</organism>
<protein>
    <recommendedName>
        <fullName evidence="1">Heterokaryon incompatibility domain-containing protein</fullName>
    </recommendedName>
</protein>
<dbReference type="InterPro" id="IPR010730">
    <property type="entry name" value="HET"/>
</dbReference>
<evidence type="ECO:0000313" key="2">
    <source>
        <dbReference type="EMBL" id="KAK3346547.1"/>
    </source>
</evidence>
<reference evidence="2" key="2">
    <citation type="submission" date="2023-06" db="EMBL/GenBank/DDBJ databases">
        <authorList>
            <consortium name="Lawrence Berkeley National Laboratory"/>
            <person name="Haridas S."/>
            <person name="Hensen N."/>
            <person name="Bonometti L."/>
            <person name="Westerberg I."/>
            <person name="Brannstrom I.O."/>
            <person name="Guillou S."/>
            <person name="Cros-Aarteil S."/>
            <person name="Calhoun S."/>
            <person name="Kuo A."/>
            <person name="Mondo S."/>
            <person name="Pangilinan J."/>
            <person name="Riley R."/>
            <person name="Labutti K."/>
            <person name="Andreopoulos B."/>
            <person name="Lipzen A."/>
            <person name="Chen C."/>
            <person name="Yanf M."/>
            <person name="Daum C."/>
            <person name="Ng V."/>
            <person name="Clum A."/>
            <person name="Steindorff A."/>
            <person name="Ohm R."/>
            <person name="Martin F."/>
            <person name="Silar P."/>
            <person name="Natvig D."/>
            <person name="Lalanne C."/>
            <person name="Gautier V."/>
            <person name="Ament-Velasquez S.L."/>
            <person name="Kruys A."/>
            <person name="Hutchinson M.I."/>
            <person name="Powell A.J."/>
            <person name="Barry K."/>
            <person name="Miller A.N."/>
            <person name="Grigoriev I.V."/>
            <person name="Debuchy R."/>
            <person name="Gladieux P."/>
            <person name="Thoren M.H."/>
            <person name="Johannesson H."/>
        </authorList>
    </citation>
    <scope>NUCLEOTIDE SEQUENCE</scope>
    <source>
        <strain evidence="2">CBS 955.72</strain>
    </source>
</reference>
<dbReference type="Proteomes" id="UP001275084">
    <property type="component" value="Unassembled WGS sequence"/>
</dbReference>
<dbReference type="PANTHER" id="PTHR33112">
    <property type="entry name" value="DOMAIN PROTEIN, PUTATIVE-RELATED"/>
    <property type="match status" value="1"/>
</dbReference>
<dbReference type="PANTHER" id="PTHR33112:SF10">
    <property type="entry name" value="TOL"/>
    <property type="match status" value="1"/>
</dbReference>
<keyword evidence="3" id="KW-1185">Reference proteome</keyword>
<gene>
    <name evidence="2" type="ORF">B0T25DRAFT_583715</name>
</gene>
<feature type="domain" description="Heterokaryon incompatibility" evidence="1">
    <location>
        <begin position="29"/>
        <end position="130"/>
    </location>
</feature>
<dbReference type="AlphaFoldDB" id="A0AAJ0MAX4"/>
<evidence type="ECO:0000259" key="1">
    <source>
        <dbReference type="Pfam" id="PF06985"/>
    </source>
</evidence>
<dbReference type="EMBL" id="JAUIQD010000006">
    <property type="protein sequence ID" value="KAK3346547.1"/>
    <property type="molecule type" value="Genomic_DNA"/>
</dbReference>
<proteinExistence type="predicted"/>
<evidence type="ECO:0000313" key="3">
    <source>
        <dbReference type="Proteomes" id="UP001275084"/>
    </source>
</evidence>
<sequence length="321" mass="35796">MPARVIAVGRDGDDRVRLWEPSAHHVEDYVVLSHPWGIGPHFVTNVESLEQHKEGIKIGHLPATFRDAVITTRALGKKHLWIDSICIIQGPGGDFQHQAKHMETVFNSAYCVLAASRAHNQTGGFLHPRRERDCVMMREGPGGPPFYICENTDGTIFFTERQTYWECGDGVRCETLTKMTNNLAAFLGDPNFPGIIMSASQGEKIIRLLNLFKTYSSLAFTNASDRPVAVGGIQSCLLKAFETQGGYGILSQDDDDGKNSNLGRRGLLRRGLLWYRPANKEALVPITFPPSQAVPSWSWMAYMGQIDFLRPGFGTVEWMEL</sequence>
<dbReference type="Pfam" id="PF06985">
    <property type="entry name" value="HET"/>
    <property type="match status" value="1"/>
</dbReference>